<evidence type="ECO:0000256" key="1">
    <source>
        <dbReference type="SAM" id="Phobius"/>
    </source>
</evidence>
<name>A0ABN1U5I8_9ACTN</name>
<reference evidence="2 3" key="1">
    <citation type="journal article" date="2019" name="Int. J. Syst. Evol. Microbiol.">
        <title>The Global Catalogue of Microorganisms (GCM) 10K type strain sequencing project: providing services to taxonomists for standard genome sequencing and annotation.</title>
        <authorList>
            <consortium name="The Broad Institute Genomics Platform"/>
            <consortium name="The Broad Institute Genome Sequencing Center for Infectious Disease"/>
            <person name="Wu L."/>
            <person name="Ma J."/>
        </authorList>
    </citation>
    <scope>NUCLEOTIDE SEQUENCE [LARGE SCALE GENOMIC DNA]</scope>
    <source>
        <strain evidence="2 3">JCM 13008</strain>
    </source>
</reference>
<proteinExistence type="predicted"/>
<feature type="transmembrane region" description="Helical" evidence="1">
    <location>
        <begin position="376"/>
        <end position="397"/>
    </location>
</feature>
<feature type="transmembrane region" description="Helical" evidence="1">
    <location>
        <begin position="128"/>
        <end position="150"/>
    </location>
</feature>
<feature type="transmembrane region" description="Helical" evidence="1">
    <location>
        <begin position="78"/>
        <end position="97"/>
    </location>
</feature>
<feature type="transmembrane region" description="Helical" evidence="1">
    <location>
        <begin position="300"/>
        <end position="322"/>
    </location>
</feature>
<feature type="transmembrane region" description="Helical" evidence="1">
    <location>
        <begin position="334"/>
        <end position="356"/>
    </location>
</feature>
<dbReference type="Proteomes" id="UP001501581">
    <property type="component" value="Unassembled WGS sequence"/>
</dbReference>
<sequence>MISTVTPTDRPRTARPLSLLAALAGFTASGITLGLCLATSLVGWFLADAGAHGEPRDALRSGALAWLSAHGSGLSIDGIRITAVPLGLTLLCLLVVWRTALRLGESLTNHGPDADDLADGVRDWTVHVAVGVFAAAYLLVTTLTSVLAAGDNDPSLGAALVWTLGLCAIAAGPGIAIGSGRAATWLSMVPEGVRATATAVRAVLVWFLGLALTVFVIALLLDFGTAANVLSQMHTSPGDAALYLLLCLLVVPNAVIFAGSYLLGPGFLVGTGTLVSPTLVAIGPVPLFPLLAALPDNGETPAWTAFLVGLPVLVAALAVARTQRVHPTIAWEAGAVRGLAAGVVSGLLFGILAALAGGAVGPGRMADVGPVVGETLVTGIVAFGLGGLLGGVLGTWWTRRRHGAAE</sequence>
<dbReference type="InterPro" id="IPR045931">
    <property type="entry name" value="DUF6350"/>
</dbReference>
<accession>A0ABN1U5I8</accession>
<organism evidence="2 3">
    <name type="scientific">Nocardioides dubius</name>
    <dbReference type="NCBI Taxonomy" id="317019"/>
    <lineage>
        <taxon>Bacteria</taxon>
        <taxon>Bacillati</taxon>
        <taxon>Actinomycetota</taxon>
        <taxon>Actinomycetes</taxon>
        <taxon>Propionibacteriales</taxon>
        <taxon>Nocardioidaceae</taxon>
        <taxon>Nocardioides</taxon>
    </lineage>
</organism>
<feature type="transmembrane region" description="Helical" evidence="1">
    <location>
        <begin position="156"/>
        <end position="178"/>
    </location>
</feature>
<evidence type="ECO:0000313" key="3">
    <source>
        <dbReference type="Proteomes" id="UP001501581"/>
    </source>
</evidence>
<feature type="transmembrane region" description="Helical" evidence="1">
    <location>
        <begin position="274"/>
        <end position="294"/>
    </location>
</feature>
<feature type="transmembrane region" description="Helical" evidence="1">
    <location>
        <begin position="199"/>
        <end position="221"/>
    </location>
</feature>
<feature type="transmembrane region" description="Helical" evidence="1">
    <location>
        <begin position="241"/>
        <end position="262"/>
    </location>
</feature>
<keyword evidence="3" id="KW-1185">Reference proteome</keyword>
<keyword evidence="1" id="KW-0472">Membrane</keyword>
<keyword evidence="1" id="KW-1133">Transmembrane helix</keyword>
<evidence type="ECO:0000313" key="2">
    <source>
        <dbReference type="EMBL" id="GAA1114430.1"/>
    </source>
</evidence>
<dbReference type="EMBL" id="BAAALG010000017">
    <property type="protein sequence ID" value="GAA1114430.1"/>
    <property type="molecule type" value="Genomic_DNA"/>
</dbReference>
<protein>
    <submittedName>
        <fullName evidence="2">DUF6350 family protein</fullName>
    </submittedName>
</protein>
<gene>
    <name evidence="2" type="ORF">GCM10009668_41160</name>
</gene>
<keyword evidence="1" id="KW-0812">Transmembrane</keyword>
<comment type="caution">
    <text evidence="2">The sequence shown here is derived from an EMBL/GenBank/DDBJ whole genome shotgun (WGS) entry which is preliminary data.</text>
</comment>
<dbReference type="Pfam" id="PF19877">
    <property type="entry name" value="DUF6350"/>
    <property type="match status" value="1"/>
</dbReference>
<dbReference type="RefSeq" id="WP_343996806.1">
    <property type="nucleotide sequence ID" value="NZ_BAAALG010000017.1"/>
</dbReference>
<feature type="transmembrane region" description="Helical" evidence="1">
    <location>
        <begin position="20"/>
        <end position="47"/>
    </location>
</feature>